<dbReference type="Pfam" id="PF21205">
    <property type="entry name" value="Rep3_C"/>
    <property type="match status" value="1"/>
</dbReference>
<evidence type="ECO:0000313" key="1">
    <source>
        <dbReference type="EMBL" id="AMJ98516.1"/>
    </source>
</evidence>
<dbReference type="EMBL" id="CP014323">
    <property type="protein sequence ID" value="AMJ98516.1"/>
    <property type="molecule type" value="Genomic_DNA"/>
</dbReference>
<organism evidence="1 2">
    <name type="scientific">Alteromonas macleodii</name>
    <name type="common">Pseudoalteromonas macleodii</name>
    <dbReference type="NCBI Taxonomy" id="28108"/>
    <lineage>
        <taxon>Bacteria</taxon>
        <taxon>Pseudomonadati</taxon>
        <taxon>Pseudomonadota</taxon>
        <taxon>Gammaproteobacteria</taxon>
        <taxon>Alteromonadales</taxon>
        <taxon>Alteromonadaceae</taxon>
        <taxon>Alteromonas/Salinimonas group</taxon>
        <taxon>Alteromonas</taxon>
    </lineage>
</organism>
<dbReference type="OrthoDB" id="9122127at2"/>
<protein>
    <submittedName>
        <fullName evidence="1">Uncharacterized protein</fullName>
    </submittedName>
</protein>
<proteinExistence type="predicted"/>
<gene>
    <name evidence="1" type="ORF">AVL55_10265</name>
</gene>
<dbReference type="Proteomes" id="UP000063991">
    <property type="component" value="Chromosome"/>
</dbReference>
<sequence length="430" mass="49819">MKKMKESAKPVHLRKHVAAVHIGSVGFNLLHRKAINAAIWFAQQEAREIAGGDLESYLNKTDGIEVNHSINFKEFRQYINYNSNDHEYLKNIFRDLSQLAVEFDLIEGRRSWEIMPFLSYVKFANGMITWSFRSEIRRSILDPDVYAKINSEIVNQIQNDIAFALYENTYRYVNIGKTPWLKINTLRQLLGIAKDAYKETKYFTRVLKQSMKQIQKVAGITLEMEPTGKPIKAVRFLVRANQQPDLLIEQHVVQEQSDVEAQLSHFGFTPNQIADIFNAYPLDYIQSKINFLNKRARAGGIRNFAAFAYKAFEDDYVENTFTPKLSKTESMPALTAKNSRGDKMSFIEIFAVATPEEKDSMKRLFESAFRASQPHSLNKREYDYAYNQLMNNDWSGAELKKSFEEYVEGYVFMRATYSSEIRNRLKSAAK</sequence>
<accession>A0A126PZN4</accession>
<evidence type="ECO:0000313" key="2">
    <source>
        <dbReference type="Proteomes" id="UP000063991"/>
    </source>
</evidence>
<name>A0A126PZN4_ALTMA</name>
<dbReference type="AlphaFoldDB" id="A0A126PZN4"/>
<dbReference type="InterPro" id="IPR036388">
    <property type="entry name" value="WH-like_DNA-bd_sf"/>
</dbReference>
<dbReference type="Gene3D" id="1.10.10.10">
    <property type="entry name" value="Winged helix-like DNA-binding domain superfamily/Winged helix DNA-binding domain"/>
    <property type="match status" value="1"/>
</dbReference>
<dbReference type="SUPFAM" id="SSF46785">
    <property type="entry name" value="Winged helix' DNA-binding domain"/>
    <property type="match status" value="1"/>
</dbReference>
<reference evidence="1 2" key="1">
    <citation type="submission" date="2015-12" db="EMBL/GenBank/DDBJ databases">
        <authorList>
            <person name="Shamseldin A."/>
            <person name="Moawad H."/>
            <person name="Abd El-Rahim W.M."/>
            <person name="Sadowsky M.J."/>
        </authorList>
    </citation>
    <scope>NUCLEOTIDE SEQUENCE [LARGE SCALE GENOMIC DNA]</scope>
    <source>
        <strain evidence="1 2">D7</strain>
    </source>
</reference>
<dbReference type="InterPro" id="IPR036390">
    <property type="entry name" value="WH_DNA-bd_sf"/>
</dbReference>